<dbReference type="EC" id="2.4.-.-" evidence="11"/>
<feature type="transmembrane region" description="Helical" evidence="9">
    <location>
        <begin position="382"/>
        <end position="404"/>
    </location>
</feature>
<dbReference type="GO" id="GO:0005886">
    <property type="term" value="C:plasma membrane"/>
    <property type="evidence" value="ECO:0007669"/>
    <property type="project" value="UniProtKB-SubCell"/>
</dbReference>
<dbReference type="GO" id="GO:0009103">
    <property type="term" value="P:lipopolysaccharide biosynthetic process"/>
    <property type="evidence" value="ECO:0007669"/>
    <property type="project" value="UniProtKB-ARBA"/>
</dbReference>
<proteinExistence type="predicted"/>
<keyword evidence="4 11" id="KW-0808">Transferase</keyword>
<feature type="transmembrane region" description="Helical" evidence="9">
    <location>
        <begin position="36"/>
        <end position="53"/>
    </location>
</feature>
<dbReference type="Pfam" id="PF02366">
    <property type="entry name" value="PMT"/>
    <property type="match status" value="1"/>
</dbReference>
<sequence length="517" mass="55717">MRKKNGTVTPATTQKMDALRPPDSPACPPRLWPRSLVALVLLVALAAYGAFMFPRLGAVAGGSDSSGYLNNARLLAQRRVTVPARPVAGAEPLSVGAREPLGFHPSTDDTALTPTYPTGFPLLILAATTFTTWTAAPNVVAGAHLLAGLLLTYLLARACGLRRPWAALAFLLLASSPLFPFIGLQAMSDVPALVWIAAAVLAALHARRHAAWAVAAGFAFGLAVLIRPTNALALLPLALALGGSWRRWLGFGLGGAPAAAFFAAYNHAAYGSMLATGYGNPGTDFSRHFFIGTLGHYVVWLPVLLTPVVLAGLALPFMRSLAPIPVRRVLLAWVAVFLGFFACYRFTSETWWYLRFLLPAFPALIIGALLVLQAITPRARSLLWPASVWALAACAIIAIGAGGMRSLRALKSGRDESSYVEVSRWAQSHLPADAVIVCMQNSGALFYYTDFALLRWDWVKPDDFRHIAAANAAAPHPIYALLQDFEVPTAFHHHLPGRWEVVDQVRNVTIWKLRPSS</sequence>
<evidence type="ECO:0000256" key="9">
    <source>
        <dbReference type="SAM" id="Phobius"/>
    </source>
</evidence>
<organism evidence="11 12">
    <name type="scientific">Horticoccus luteus</name>
    <dbReference type="NCBI Taxonomy" id="2862869"/>
    <lineage>
        <taxon>Bacteria</taxon>
        <taxon>Pseudomonadati</taxon>
        <taxon>Verrucomicrobiota</taxon>
        <taxon>Opitutia</taxon>
        <taxon>Opitutales</taxon>
        <taxon>Opitutaceae</taxon>
        <taxon>Horticoccus</taxon>
    </lineage>
</organism>
<feature type="transmembrane region" description="Helical" evidence="9">
    <location>
        <begin position="218"/>
        <end position="242"/>
    </location>
</feature>
<evidence type="ECO:0000256" key="3">
    <source>
        <dbReference type="ARBA" id="ARBA00022676"/>
    </source>
</evidence>
<dbReference type="InterPro" id="IPR003342">
    <property type="entry name" value="ArnT-like_N"/>
</dbReference>
<name>A0A8F9XFW6_9BACT</name>
<evidence type="ECO:0000256" key="5">
    <source>
        <dbReference type="ARBA" id="ARBA00022692"/>
    </source>
</evidence>
<feature type="region of interest" description="Disordered" evidence="8">
    <location>
        <begin position="1"/>
        <end position="24"/>
    </location>
</feature>
<dbReference type="RefSeq" id="WP_220160665.1">
    <property type="nucleotide sequence ID" value="NZ_CP080507.1"/>
</dbReference>
<dbReference type="PANTHER" id="PTHR33908">
    <property type="entry name" value="MANNOSYLTRANSFERASE YKCB-RELATED"/>
    <property type="match status" value="1"/>
</dbReference>
<keyword evidence="12" id="KW-1185">Reference proteome</keyword>
<dbReference type="KEGG" id="ole:K0B96_09485"/>
<keyword evidence="3 11" id="KW-0328">Glycosyltransferase</keyword>
<evidence type="ECO:0000259" key="10">
    <source>
        <dbReference type="Pfam" id="PF02366"/>
    </source>
</evidence>
<feature type="transmembrane region" description="Helical" evidence="9">
    <location>
        <begin position="324"/>
        <end position="344"/>
    </location>
</feature>
<evidence type="ECO:0000256" key="2">
    <source>
        <dbReference type="ARBA" id="ARBA00022475"/>
    </source>
</evidence>
<feature type="transmembrane region" description="Helical" evidence="9">
    <location>
        <begin position="297"/>
        <end position="318"/>
    </location>
</feature>
<keyword evidence="5 9" id="KW-0812">Transmembrane</keyword>
<feature type="compositionally biased region" description="Polar residues" evidence="8">
    <location>
        <begin position="1"/>
        <end position="15"/>
    </location>
</feature>
<feature type="transmembrane region" description="Helical" evidence="9">
    <location>
        <begin position="248"/>
        <end position="265"/>
    </location>
</feature>
<gene>
    <name evidence="11" type="ORF">K0B96_09485</name>
</gene>
<feature type="transmembrane region" description="Helical" evidence="9">
    <location>
        <begin position="165"/>
        <end position="184"/>
    </location>
</feature>
<keyword evidence="2" id="KW-1003">Cell membrane</keyword>
<dbReference type="Proteomes" id="UP000825051">
    <property type="component" value="Chromosome"/>
</dbReference>
<protein>
    <submittedName>
        <fullName evidence="11">Glycosyltransferase family 39 protein</fullName>
        <ecNumber evidence="11">2.4.-.-</ecNumber>
    </submittedName>
</protein>
<comment type="subcellular location">
    <subcellularLocation>
        <location evidence="1">Cell membrane</location>
        <topology evidence="1">Multi-pass membrane protein</topology>
    </subcellularLocation>
</comment>
<dbReference type="GO" id="GO:0016763">
    <property type="term" value="F:pentosyltransferase activity"/>
    <property type="evidence" value="ECO:0007669"/>
    <property type="project" value="TreeGrafter"/>
</dbReference>
<feature type="domain" description="ArnT-like N-terminal" evidence="10">
    <location>
        <begin position="149"/>
        <end position="239"/>
    </location>
</feature>
<dbReference type="PANTHER" id="PTHR33908:SF11">
    <property type="entry name" value="MEMBRANE PROTEIN"/>
    <property type="match status" value="1"/>
</dbReference>
<evidence type="ECO:0000256" key="7">
    <source>
        <dbReference type="ARBA" id="ARBA00023136"/>
    </source>
</evidence>
<evidence type="ECO:0000256" key="8">
    <source>
        <dbReference type="SAM" id="MobiDB-lite"/>
    </source>
</evidence>
<dbReference type="EMBL" id="CP080507">
    <property type="protein sequence ID" value="QYM77560.1"/>
    <property type="molecule type" value="Genomic_DNA"/>
</dbReference>
<accession>A0A8F9XFW6</accession>
<dbReference type="AlphaFoldDB" id="A0A8F9XFW6"/>
<keyword evidence="7 9" id="KW-0472">Membrane</keyword>
<keyword evidence="6 9" id="KW-1133">Transmembrane helix</keyword>
<feature type="transmembrane region" description="Helical" evidence="9">
    <location>
        <begin position="135"/>
        <end position="156"/>
    </location>
</feature>
<evidence type="ECO:0000256" key="6">
    <source>
        <dbReference type="ARBA" id="ARBA00022989"/>
    </source>
</evidence>
<reference evidence="11" key="1">
    <citation type="submission" date="2021-08" db="EMBL/GenBank/DDBJ databases">
        <title>Genome of a novel bacterium of the phylum Verrucomicrobia, Oleiharenicola sp. KSB-15.</title>
        <authorList>
            <person name="Chung J.-H."/>
            <person name="Ahn J.-H."/>
            <person name="Yoon Y."/>
            <person name="Kim D.-Y."/>
            <person name="An S.-H."/>
            <person name="Park I."/>
            <person name="Yeon J."/>
        </authorList>
    </citation>
    <scope>NUCLEOTIDE SEQUENCE</scope>
    <source>
        <strain evidence="11">KSB-15</strain>
    </source>
</reference>
<feature type="transmembrane region" description="Helical" evidence="9">
    <location>
        <begin position="356"/>
        <end position="376"/>
    </location>
</feature>
<evidence type="ECO:0000256" key="1">
    <source>
        <dbReference type="ARBA" id="ARBA00004651"/>
    </source>
</evidence>
<evidence type="ECO:0000313" key="11">
    <source>
        <dbReference type="EMBL" id="QYM77560.1"/>
    </source>
</evidence>
<evidence type="ECO:0000313" key="12">
    <source>
        <dbReference type="Proteomes" id="UP000825051"/>
    </source>
</evidence>
<dbReference type="InterPro" id="IPR050297">
    <property type="entry name" value="LipidA_mod_glycosyltrf_83"/>
</dbReference>
<evidence type="ECO:0000256" key="4">
    <source>
        <dbReference type="ARBA" id="ARBA00022679"/>
    </source>
</evidence>